<keyword evidence="3" id="KW-0964">Secreted</keyword>
<comment type="caution">
    <text evidence="6">The sequence shown here is derived from an EMBL/GenBank/DDBJ whole genome shotgun (WGS) entry which is preliminary data.</text>
</comment>
<protein>
    <submittedName>
        <fullName evidence="6">Uncharacterized protein</fullName>
    </submittedName>
</protein>
<feature type="chain" id="PRO_5032631983" evidence="5">
    <location>
        <begin position="24"/>
        <end position="74"/>
    </location>
</feature>
<organism evidence="6 7">
    <name type="scientific">Rotaria socialis</name>
    <dbReference type="NCBI Taxonomy" id="392032"/>
    <lineage>
        <taxon>Eukaryota</taxon>
        <taxon>Metazoa</taxon>
        <taxon>Spiralia</taxon>
        <taxon>Gnathifera</taxon>
        <taxon>Rotifera</taxon>
        <taxon>Eurotatoria</taxon>
        <taxon>Bdelloidea</taxon>
        <taxon>Philodinida</taxon>
        <taxon>Philodinidae</taxon>
        <taxon>Rotaria</taxon>
    </lineage>
</organism>
<accession>A0A818MZI6</accession>
<dbReference type="EMBL" id="CAJNYV010003694">
    <property type="protein sequence ID" value="CAF3597269.1"/>
    <property type="molecule type" value="Genomic_DNA"/>
</dbReference>
<dbReference type="PANTHER" id="PTHR10500">
    <property type="entry name" value="BETA-MICROSEMINOPROTEIN"/>
    <property type="match status" value="1"/>
</dbReference>
<keyword evidence="5" id="KW-0732">Signal</keyword>
<evidence type="ECO:0000313" key="6">
    <source>
        <dbReference type="EMBL" id="CAF3597269.1"/>
    </source>
</evidence>
<dbReference type="Gene3D" id="2.10.70.10">
    <property type="entry name" value="Complement Module, domain 1"/>
    <property type="match status" value="1"/>
</dbReference>
<sequence length="74" mass="8322">MKTKQVFFVIFIIFTSTLNTIQAHCSSKALQSPKARNCGVIDGKLRSFNDSWKTNDCQQCSCQRSGISCCSYVF</sequence>
<evidence type="ECO:0000256" key="4">
    <source>
        <dbReference type="ARBA" id="ARBA00023157"/>
    </source>
</evidence>
<dbReference type="Proteomes" id="UP000663865">
    <property type="component" value="Unassembled WGS sequence"/>
</dbReference>
<dbReference type="Pfam" id="PF05825">
    <property type="entry name" value="PSP94"/>
    <property type="match status" value="1"/>
</dbReference>
<name>A0A818MZI6_9BILA</name>
<reference evidence="6" key="1">
    <citation type="submission" date="2021-02" db="EMBL/GenBank/DDBJ databases">
        <authorList>
            <person name="Nowell W R."/>
        </authorList>
    </citation>
    <scope>NUCLEOTIDE SEQUENCE</scope>
</reference>
<gene>
    <name evidence="6" type="ORF">KIK155_LOCUS20741</name>
</gene>
<keyword evidence="4" id="KW-1015">Disulfide bond</keyword>
<dbReference type="PANTHER" id="PTHR10500:SF0">
    <property type="entry name" value="SCO-SPONDIN-LIKE"/>
    <property type="match status" value="1"/>
</dbReference>
<evidence type="ECO:0000256" key="2">
    <source>
        <dbReference type="ARBA" id="ARBA00010352"/>
    </source>
</evidence>
<evidence type="ECO:0000256" key="5">
    <source>
        <dbReference type="SAM" id="SignalP"/>
    </source>
</evidence>
<evidence type="ECO:0000256" key="3">
    <source>
        <dbReference type="ARBA" id="ARBA00022525"/>
    </source>
</evidence>
<feature type="signal peptide" evidence="5">
    <location>
        <begin position="1"/>
        <end position="23"/>
    </location>
</feature>
<proteinExistence type="inferred from homology"/>
<dbReference type="AlphaFoldDB" id="A0A818MZI6"/>
<dbReference type="InterPro" id="IPR008735">
    <property type="entry name" value="PSP94"/>
</dbReference>
<dbReference type="GO" id="GO:0005576">
    <property type="term" value="C:extracellular region"/>
    <property type="evidence" value="ECO:0007669"/>
    <property type="project" value="UniProtKB-SubCell"/>
</dbReference>
<comment type="subcellular location">
    <subcellularLocation>
        <location evidence="1">Secreted</location>
    </subcellularLocation>
</comment>
<comment type="similarity">
    <text evidence="2">Belongs to the beta-microseminoprotein family.</text>
</comment>
<evidence type="ECO:0000256" key="1">
    <source>
        <dbReference type="ARBA" id="ARBA00004613"/>
    </source>
</evidence>
<evidence type="ECO:0000313" key="7">
    <source>
        <dbReference type="Proteomes" id="UP000663865"/>
    </source>
</evidence>